<evidence type="ECO:0000313" key="2">
    <source>
        <dbReference type="Proteomes" id="UP001162992"/>
    </source>
</evidence>
<dbReference type="EMBL" id="CM055102">
    <property type="protein sequence ID" value="KAJ7539962.1"/>
    <property type="molecule type" value="Genomic_DNA"/>
</dbReference>
<comment type="caution">
    <text evidence="1">The sequence shown here is derived from an EMBL/GenBank/DDBJ whole genome shotgun (WGS) entry which is preliminary data.</text>
</comment>
<dbReference type="Proteomes" id="UP001162992">
    <property type="component" value="Chromosome 11"/>
</dbReference>
<keyword evidence="2" id="KW-1185">Reference proteome</keyword>
<evidence type="ECO:0000313" key="1">
    <source>
        <dbReference type="EMBL" id="KAJ7539962.1"/>
    </source>
</evidence>
<sequence length="769" mass="86428">MFSTLLQGTVKFFGLKEGRDCISPLKRPALDKYLSMAPVKLPPGFRFHPTDVELVTYYLKRKVNGRAIEYDLVAVVDLYKCEPWDLPDKSLIGSSDPEWYFFSARDKKYANGSRTNRATEAGYWKATGKDRAVRTGSHIVGMKKTLVFYKGRAPHGERTDWLMHEYRLEDNESGKLKLQDAFVLCRVFKKNGIGPNNSENMSASLDVENEVTATTTEDGPVSDERQLVSESQAVPFSAVSLTKEEEFRHLEMKDHKIVVDDNPAFGVPSNSFKPKEETENDLRMFYDILLNDLNQSLDAVSTVNESTSQLERLDTMLETEGSASPMTAQDFALWLKAPVSLGEHNATASVSANQVDLSDYYSAEEAEMLDELYRSTLQSQESKAAAQHVGESSLESKYLVQMSTIGKTIPKDMYELSEVDDYMFKDELSNLSEQKPFEEGQVFNLNPLSASEEVSEEDVLEEMFQIIKRSHKEGQQSQVERTQFQGEGATVGLKDAYFDVDDWMHGDSWNEASTIGLEFIDAVEPTNCHLENWLNETLASPSDLPSFTEGLLDLLNSDLSMQTLHTPIQGQGQIELQSGTKHDISFLADLTSTKAHMSHSQANMSEPSRPVSWFSELLDSIPVLPALASEFPQIVRNHKTRFESKDLLTTNSGQSSTSIQTSSAWSARFKAVSVSCSCEFMSGLWRLSTLQGFKPQTFMSKDETAWSANTPVHDIAVCRKHSDKDGCFGRRGNGHFSLMFFLGALSALWWFLLLHMLWRLTSHMGFVLI</sequence>
<protein>
    <submittedName>
        <fullName evidence="1">Uncharacterized protein</fullName>
    </submittedName>
</protein>
<organism evidence="1 2">
    <name type="scientific">Diphasiastrum complanatum</name>
    <name type="common">Issler's clubmoss</name>
    <name type="synonym">Lycopodium complanatum</name>
    <dbReference type="NCBI Taxonomy" id="34168"/>
    <lineage>
        <taxon>Eukaryota</taxon>
        <taxon>Viridiplantae</taxon>
        <taxon>Streptophyta</taxon>
        <taxon>Embryophyta</taxon>
        <taxon>Tracheophyta</taxon>
        <taxon>Lycopodiopsida</taxon>
        <taxon>Lycopodiales</taxon>
        <taxon>Lycopodiaceae</taxon>
        <taxon>Lycopodioideae</taxon>
        <taxon>Diphasiastrum</taxon>
    </lineage>
</organism>
<name>A0ACC2CDD1_DIPCM</name>
<gene>
    <name evidence="1" type="ORF">O6H91_11G116900</name>
</gene>
<proteinExistence type="predicted"/>
<accession>A0ACC2CDD1</accession>
<reference evidence="2" key="1">
    <citation type="journal article" date="2024" name="Proc. Natl. Acad. Sci. U.S.A.">
        <title>Extraordinary preservation of gene collinearity over three hundred million years revealed in homosporous lycophytes.</title>
        <authorList>
            <person name="Li C."/>
            <person name="Wickell D."/>
            <person name="Kuo L.Y."/>
            <person name="Chen X."/>
            <person name="Nie B."/>
            <person name="Liao X."/>
            <person name="Peng D."/>
            <person name="Ji J."/>
            <person name="Jenkins J."/>
            <person name="Williams M."/>
            <person name="Shu S."/>
            <person name="Plott C."/>
            <person name="Barry K."/>
            <person name="Rajasekar S."/>
            <person name="Grimwood J."/>
            <person name="Han X."/>
            <person name="Sun S."/>
            <person name="Hou Z."/>
            <person name="He W."/>
            <person name="Dai G."/>
            <person name="Sun C."/>
            <person name="Schmutz J."/>
            <person name="Leebens-Mack J.H."/>
            <person name="Li F.W."/>
            <person name="Wang L."/>
        </authorList>
    </citation>
    <scope>NUCLEOTIDE SEQUENCE [LARGE SCALE GENOMIC DNA]</scope>
    <source>
        <strain evidence="2">cv. PW_Plant_1</strain>
    </source>
</reference>